<dbReference type="Proteomes" id="UP000821853">
    <property type="component" value="Chromosome 2"/>
</dbReference>
<proteinExistence type="predicted"/>
<evidence type="ECO:0008006" key="4">
    <source>
        <dbReference type="Google" id="ProtNLM"/>
    </source>
</evidence>
<feature type="compositionally biased region" description="Basic and acidic residues" evidence="1">
    <location>
        <begin position="277"/>
        <end position="290"/>
    </location>
</feature>
<feature type="compositionally biased region" description="Basic and acidic residues" evidence="1">
    <location>
        <begin position="300"/>
        <end position="309"/>
    </location>
</feature>
<sequence length="556" mass="61597">MGDDWVTVSYRREKDATSSTIIAKLTDGTDLESVPRGLLANAVMNAAGLNSAERRDTYFKPRPRQNLTVIDTYRKSAKDKILAIKQVSLEDGSHPFSAYTATPENSCKGVVHGISAETTEQELRQHLESEQTRILFARPMGRSNTILVTFEGLRVPHYVLFHRTAMRCYPHRPRSILCLNCMVIGHKSEVCLKKGITVTCPNCGGIFAANPGLEVAHSCETRCYNCNGEHPATDPDCKARTAADENARRLANTRRKRIIAANNAREIEDKPARTHEFLGKWLKHPPDSRRRSPSLSRRNAKPDAQEPRLPRRVQLQQPPGGEVSGNFQRTAVDQPVRPPRGASSGTSRKTNTCGASKENTGTPHQTITVTTAPQRLRESGAGSEVSEPLRPYSPPLQGNNQNKRTTHITPITATKTYKQALGLDTNSHPLLTNEPVQETDECVPPPIQMETDASSGSPVPPISDVFTMLQELRSEMNAVKEEQLRTVEAIIEATHRRLIETTIDTIALRVIDTVVARLSERFEERISDIEARIGIMPKRRAVESSAPEASHSPSDE</sequence>
<feature type="compositionally biased region" description="Polar residues" evidence="1">
    <location>
        <begin position="343"/>
        <end position="373"/>
    </location>
</feature>
<name>A0A9J6G234_HAELO</name>
<dbReference type="OrthoDB" id="6492840at2759"/>
<feature type="region of interest" description="Disordered" evidence="1">
    <location>
        <begin position="277"/>
        <end position="403"/>
    </location>
</feature>
<organism evidence="2 3">
    <name type="scientific">Haemaphysalis longicornis</name>
    <name type="common">Bush tick</name>
    <dbReference type="NCBI Taxonomy" id="44386"/>
    <lineage>
        <taxon>Eukaryota</taxon>
        <taxon>Metazoa</taxon>
        <taxon>Ecdysozoa</taxon>
        <taxon>Arthropoda</taxon>
        <taxon>Chelicerata</taxon>
        <taxon>Arachnida</taxon>
        <taxon>Acari</taxon>
        <taxon>Parasitiformes</taxon>
        <taxon>Ixodida</taxon>
        <taxon>Ixodoidea</taxon>
        <taxon>Ixodidae</taxon>
        <taxon>Haemaphysalinae</taxon>
        <taxon>Haemaphysalis</taxon>
    </lineage>
</organism>
<gene>
    <name evidence="2" type="ORF">HPB48_012782</name>
</gene>
<evidence type="ECO:0000313" key="3">
    <source>
        <dbReference type="Proteomes" id="UP000821853"/>
    </source>
</evidence>
<dbReference type="EMBL" id="JABSTR010000004">
    <property type="protein sequence ID" value="KAH9369115.1"/>
    <property type="molecule type" value="Genomic_DNA"/>
</dbReference>
<keyword evidence="3" id="KW-1185">Reference proteome</keyword>
<dbReference type="AlphaFoldDB" id="A0A9J6G234"/>
<protein>
    <recommendedName>
        <fullName evidence="4">Gag-like protein</fullName>
    </recommendedName>
</protein>
<accession>A0A9J6G234</accession>
<reference evidence="2 3" key="1">
    <citation type="journal article" date="2020" name="Cell">
        <title>Large-Scale Comparative Analyses of Tick Genomes Elucidate Their Genetic Diversity and Vector Capacities.</title>
        <authorList>
            <consortium name="Tick Genome and Microbiome Consortium (TIGMIC)"/>
            <person name="Jia N."/>
            <person name="Wang J."/>
            <person name="Shi W."/>
            <person name="Du L."/>
            <person name="Sun Y."/>
            <person name="Zhan W."/>
            <person name="Jiang J.F."/>
            <person name="Wang Q."/>
            <person name="Zhang B."/>
            <person name="Ji P."/>
            <person name="Bell-Sakyi L."/>
            <person name="Cui X.M."/>
            <person name="Yuan T.T."/>
            <person name="Jiang B.G."/>
            <person name="Yang W.F."/>
            <person name="Lam T.T."/>
            <person name="Chang Q.C."/>
            <person name="Ding S.J."/>
            <person name="Wang X.J."/>
            <person name="Zhu J.G."/>
            <person name="Ruan X.D."/>
            <person name="Zhao L."/>
            <person name="Wei J.T."/>
            <person name="Ye R.Z."/>
            <person name="Que T.C."/>
            <person name="Du C.H."/>
            <person name="Zhou Y.H."/>
            <person name="Cheng J.X."/>
            <person name="Dai P.F."/>
            <person name="Guo W.B."/>
            <person name="Han X.H."/>
            <person name="Huang E.J."/>
            <person name="Li L.F."/>
            <person name="Wei W."/>
            <person name="Gao Y.C."/>
            <person name="Liu J.Z."/>
            <person name="Shao H.Z."/>
            <person name="Wang X."/>
            <person name="Wang C.C."/>
            <person name="Yang T.C."/>
            <person name="Huo Q.B."/>
            <person name="Li W."/>
            <person name="Chen H.Y."/>
            <person name="Chen S.E."/>
            <person name="Zhou L.G."/>
            <person name="Ni X.B."/>
            <person name="Tian J.H."/>
            <person name="Sheng Y."/>
            <person name="Liu T."/>
            <person name="Pan Y.S."/>
            <person name="Xia L.Y."/>
            <person name="Li J."/>
            <person name="Zhao F."/>
            <person name="Cao W.C."/>
        </authorList>
    </citation>
    <scope>NUCLEOTIDE SEQUENCE [LARGE SCALE GENOMIC DNA]</scope>
    <source>
        <strain evidence="2">HaeL-2018</strain>
    </source>
</reference>
<comment type="caution">
    <text evidence="2">The sequence shown here is derived from an EMBL/GenBank/DDBJ whole genome shotgun (WGS) entry which is preliminary data.</text>
</comment>
<evidence type="ECO:0000313" key="2">
    <source>
        <dbReference type="EMBL" id="KAH9369115.1"/>
    </source>
</evidence>
<dbReference type="VEuPathDB" id="VectorBase:HLOH_048978"/>
<evidence type="ECO:0000256" key="1">
    <source>
        <dbReference type="SAM" id="MobiDB-lite"/>
    </source>
</evidence>